<feature type="region of interest" description="Disordered" evidence="5">
    <location>
        <begin position="274"/>
        <end position="299"/>
    </location>
</feature>
<keyword evidence="4" id="KW-1015">Disulfide bond</keyword>
<keyword evidence="3" id="KW-0732">Signal</keyword>
<dbReference type="InterPro" id="IPR051867">
    <property type="entry name" value="Angio_Inhib/Adhesion_GPCR"/>
</dbReference>
<evidence type="ECO:0000256" key="4">
    <source>
        <dbReference type="ARBA" id="ARBA00023157"/>
    </source>
</evidence>
<reference evidence="7" key="1">
    <citation type="submission" date="2025-08" db="UniProtKB">
        <authorList>
            <consortium name="RefSeq"/>
        </authorList>
    </citation>
    <scope>IDENTIFICATION</scope>
</reference>
<evidence type="ECO:0000313" key="7">
    <source>
        <dbReference type="RefSeq" id="XP_014670535.1"/>
    </source>
</evidence>
<proteinExistence type="predicted"/>
<feature type="region of interest" description="Disordered" evidence="5">
    <location>
        <begin position="113"/>
        <end position="136"/>
    </location>
</feature>
<evidence type="ECO:0000313" key="6">
    <source>
        <dbReference type="Proteomes" id="UP000695022"/>
    </source>
</evidence>
<evidence type="ECO:0000256" key="5">
    <source>
        <dbReference type="SAM" id="MobiDB-lite"/>
    </source>
</evidence>
<keyword evidence="2" id="KW-0964">Secreted</keyword>
<dbReference type="SMART" id="SM00209">
    <property type="entry name" value="TSP1"/>
    <property type="match status" value="1"/>
</dbReference>
<organism evidence="6 7">
    <name type="scientific">Priapulus caudatus</name>
    <name type="common">Priapulid worm</name>
    <dbReference type="NCBI Taxonomy" id="37621"/>
    <lineage>
        <taxon>Eukaryota</taxon>
        <taxon>Metazoa</taxon>
        <taxon>Ecdysozoa</taxon>
        <taxon>Scalidophora</taxon>
        <taxon>Priapulida</taxon>
        <taxon>Priapulimorpha</taxon>
        <taxon>Priapulimorphida</taxon>
        <taxon>Priapulidae</taxon>
        <taxon>Priapulus</taxon>
    </lineage>
</organism>
<dbReference type="PANTHER" id="PTHR10239">
    <property type="entry name" value="ISTHMIN-2"/>
    <property type="match status" value="1"/>
</dbReference>
<keyword evidence="6" id="KW-1185">Reference proteome</keyword>
<feature type="region of interest" description="Disordered" evidence="5">
    <location>
        <begin position="149"/>
        <end position="200"/>
    </location>
</feature>
<evidence type="ECO:0000256" key="1">
    <source>
        <dbReference type="ARBA" id="ARBA00004613"/>
    </source>
</evidence>
<evidence type="ECO:0000256" key="3">
    <source>
        <dbReference type="ARBA" id="ARBA00022729"/>
    </source>
</evidence>
<feature type="compositionally biased region" description="Basic and acidic residues" evidence="5">
    <location>
        <begin position="163"/>
        <end position="176"/>
    </location>
</feature>
<dbReference type="Pfam" id="PF00090">
    <property type="entry name" value="TSP_1"/>
    <property type="match status" value="1"/>
</dbReference>
<dbReference type="SUPFAM" id="SSF82895">
    <property type="entry name" value="TSP-1 type 1 repeat"/>
    <property type="match status" value="1"/>
</dbReference>
<feature type="compositionally biased region" description="Polar residues" evidence="5">
    <location>
        <begin position="17"/>
        <end position="39"/>
    </location>
</feature>
<protein>
    <submittedName>
        <fullName evidence="7">LOW QUALITY PROTEIN: isthmin-1-like</fullName>
    </submittedName>
</protein>
<gene>
    <name evidence="7" type="primary">LOC106811436</name>
</gene>
<accession>A0ABM1EEB4</accession>
<feature type="region of interest" description="Disordered" evidence="5">
    <location>
        <begin position="1"/>
        <end position="75"/>
    </location>
</feature>
<feature type="compositionally biased region" description="Basic residues" evidence="5">
    <location>
        <begin position="50"/>
        <end position="60"/>
    </location>
</feature>
<comment type="subcellular location">
    <subcellularLocation>
        <location evidence="1">Secreted</location>
    </subcellularLocation>
</comment>
<dbReference type="PROSITE" id="PS50092">
    <property type="entry name" value="TSP1"/>
    <property type="match status" value="1"/>
</dbReference>
<dbReference type="InterPro" id="IPR000884">
    <property type="entry name" value="TSP1_rpt"/>
</dbReference>
<feature type="compositionally biased region" description="Low complexity" evidence="5">
    <location>
        <begin position="178"/>
        <end position="197"/>
    </location>
</feature>
<name>A0ABM1EEB4_PRICU</name>
<dbReference type="Proteomes" id="UP000695022">
    <property type="component" value="Unplaced"/>
</dbReference>
<dbReference type="RefSeq" id="XP_014670535.1">
    <property type="nucleotide sequence ID" value="XM_014815049.1"/>
</dbReference>
<sequence>MQKININHASVRRRLSNVENSASNLRQTSDGSADLSPNSLRARDPTPEGRHHRRHHHGDHRHHDDVNSTDANGTATYDDASTAAYGNVTSSLSDAADGAANFSLADDQQAAHARAADDDVADGSVADDRPADDGDTILLDLNGGRANADVQRQVAPTSASKVKLIDPHTRENELEKTSGSSSDSSSSDSSGSSSSSSTATARLTAGSTKAFIGLQSGINPDIEVTIEVLHEQRGGAAASTAPLLSPLAPDIYRQTADDDDGDYDYVYDFDDLYPPPGGRDDGPLSLGVERGDDDDDDSTELGVSFEMEAVGSGDIELPVQLYEWSSWSACSVTCGDGVKERERPCGKYCVEKQSSPCRGICEGLVLLFPSLLDLPDDVITARSLPFTMTKVSTVAGKREVYVSVSLAVKYYMKDKSLLVSTAARSRRQHCCYDRLMRLLTRGAAVQGTPNLISREISPELHYRRHHCRGIICRRLTRYNQVRHSNNMNVCTENPDMAEFLRQAEDAQEF</sequence>
<dbReference type="InterPro" id="IPR036383">
    <property type="entry name" value="TSP1_rpt_sf"/>
</dbReference>
<dbReference type="GeneID" id="106811436"/>
<evidence type="ECO:0000256" key="2">
    <source>
        <dbReference type="ARBA" id="ARBA00022525"/>
    </source>
</evidence>
<dbReference type="PANTHER" id="PTHR10239:SF29">
    <property type="entry name" value="AMOP DOMAIN-CONTAINING PROTEIN"/>
    <property type="match status" value="1"/>
</dbReference>
<dbReference type="Gene3D" id="2.20.100.10">
    <property type="entry name" value="Thrombospondin type-1 (TSP1) repeat"/>
    <property type="match status" value="1"/>
</dbReference>